<keyword evidence="5" id="KW-0998">Cell outer membrane</keyword>
<dbReference type="GO" id="GO:0009279">
    <property type="term" value="C:cell outer membrane"/>
    <property type="evidence" value="ECO:0007669"/>
    <property type="project" value="UniProtKB-SubCell"/>
</dbReference>
<sequence>MFKKTFYKAIILTSMAVLATTTSCNKFLELRPQDGVTRDKFWQTKEQLSSAVVALYTSMGGTTANFFIWGELRADMVIPGLNSLQDDINVVNNNILATNRITSWAAFYQVINLCNTVLDFAPAVIERDNTLTREQLNSYLAEALTIRSIMYFYLARTFGDVPLKLSATASDSDIAQVPKNTQAEVLNRVVADLQTAEGYAVSSYGVVASDKGRVTKFSINALQADVYLWMERYADCITACDKIITSGRFAMVPDVAWFNNLFVAGNSTESIFELQFDNQFLNPFYTMFNIPLRFRAPQDIIENFWGQDDVDPINIKDVRGIDASVRQSDQYIYKYIGLSPNTVRSLDNSFAHWIFYRYADVLLMKAEACANSNRGQETLDIVSQIRTRGRALTKSSPLVPSATDVNGLNDYVLQERALELAYEGKRWYDLLRHAKRNNYARIDVLLSAVVKVIPPDAQQAALNKLRDKNNHYLPINQYELQTNPNLIQNPFYK</sequence>
<dbReference type="CDD" id="cd08977">
    <property type="entry name" value="SusD"/>
    <property type="match status" value="1"/>
</dbReference>
<dbReference type="InterPro" id="IPR012944">
    <property type="entry name" value="SusD_RagB_dom"/>
</dbReference>
<dbReference type="Gene3D" id="1.25.40.390">
    <property type="match status" value="1"/>
</dbReference>
<keyword evidence="3 6" id="KW-0732">Signal</keyword>
<evidence type="ECO:0000259" key="8">
    <source>
        <dbReference type="Pfam" id="PF14322"/>
    </source>
</evidence>
<dbReference type="AlphaFoldDB" id="A0A6I4IA89"/>
<dbReference type="InterPro" id="IPR033985">
    <property type="entry name" value="SusD-like_N"/>
</dbReference>
<dbReference type="Proteomes" id="UP000434850">
    <property type="component" value="Unassembled WGS sequence"/>
</dbReference>
<dbReference type="OrthoDB" id="1035036at2"/>
<evidence type="ECO:0000256" key="1">
    <source>
        <dbReference type="ARBA" id="ARBA00004442"/>
    </source>
</evidence>
<evidence type="ECO:0000256" key="5">
    <source>
        <dbReference type="ARBA" id="ARBA00023237"/>
    </source>
</evidence>
<evidence type="ECO:0000256" key="6">
    <source>
        <dbReference type="SAM" id="SignalP"/>
    </source>
</evidence>
<evidence type="ECO:0000256" key="4">
    <source>
        <dbReference type="ARBA" id="ARBA00023136"/>
    </source>
</evidence>
<comment type="subcellular location">
    <subcellularLocation>
        <location evidence="1">Cell outer membrane</location>
    </subcellularLocation>
</comment>
<name>A0A6I4IA89_9SPHI</name>
<dbReference type="Pfam" id="PF07980">
    <property type="entry name" value="SusD_RagB"/>
    <property type="match status" value="1"/>
</dbReference>
<evidence type="ECO:0000256" key="2">
    <source>
        <dbReference type="ARBA" id="ARBA00006275"/>
    </source>
</evidence>
<organism evidence="9 10">
    <name type="scientific">Mucilaginibacter aquatilis</name>
    <dbReference type="NCBI Taxonomy" id="1517760"/>
    <lineage>
        <taxon>Bacteria</taxon>
        <taxon>Pseudomonadati</taxon>
        <taxon>Bacteroidota</taxon>
        <taxon>Sphingobacteriia</taxon>
        <taxon>Sphingobacteriales</taxon>
        <taxon>Sphingobacteriaceae</taxon>
        <taxon>Mucilaginibacter</taxon>
    </lineage>
</organism>
<reference evidence="9 10" key="1">
    <citation type="submission" date="2019-12" db="EMBL/GenBank/DDBJ databases">
        <title>Mucilaginibacter sp. HME9299 genome sequencing and assembly.</title>
        <authorList>
            <person name="Kang H."/>
            <person name="Kim H."/>
            <person name="Joh K."/>
        </authorList>
    </citation>
    <scope>NUCLEOTIDE SEQUENCE [LARGE SCALE GENOMIC DNA]</scope>
    <source>
        <strain evidence="9 10">HME9299</strain>
    </source>
</reference>
<gene>
    <name evidence="9" type="ORF">GO816_12815</name>
</gene>
<feature type="domain" description="RagB/SusD" evidence="7">
    <location>
        <begin position="331"/>
        <end position="492"/>
    </location>
</feature>
<dbReference type="Pfam" id="PF14322">
    <property type="entry name" value="SusD-like_3"/>
    <property type="match status" value="1"/>
</dbReference>
<keyword evidence="10" id="KW-1185">Reference proteome</keyword>
<feature type="signal peptide" evidence="6">
    <location>
        <begin position="1"/>
        <end position="19"/>
    </location>
</feature>
<accession>A0A6I4IA89</accession>
<evidence type="ECO:0000313" key="9">
    <source>
        <dbReference type="EMBL" id="MVN92012.1"/>
    </source>
</evidence>
<proteinExistence type="inferred from homology"/>
<comment type="similarity">
    <text evidence="2">Belongs to the SusD family.</text>
</comment>
<dbReference type="RefSeq" id="WP_157542341.1">
    <property type="nucleotide sequence ID" value="NZ_WQLA01000005.1"/>
</dbReference>
<dbReference type="SUPFAM" id="SSF48452">
    <property type="entry name" value="TPR-like"/>
    <property type="match status" value="1"/>
</dbReference>
<evidence type="ECO:0000256" key="3">
    <source>
        <dbReference type="ARBA" id="ARBA00022729"/>
    </source>
</evidence>
<evidence type="ECO:0000313" key="10">
    <source>
        <dbReference type="Proteomes" id="UP000434850"/>
    </source>
</evidence>
<comment type="caution">
    <text evidence="9">The sequence shown here is derived from an EMBL/GenBank/DDBJ whole genome shotgun (WGS) entry which is preliminary data.</text>
</comment>
<evidence type="ECO:0000259" key="7">
    <source>
        <dbReference type="Pfam" id="PF07980"/>
    </source>
</evidence>
<protein>
    <submittedName>
        <fullName evidence="9">RagB/SusD family nutrient uptake outer membrane protein</fullName>
    </submittedName>
</protein>
<feature type="domain" description="SusD-like N-terminal" evidence="8">
    <location>
        <begin position="26"/>
        <end position="228"/>
    </location>
</feature>
<feature type="chain" id="PRO_5026157224" evidence="6">
    <location>
        <begin position="20"/>
        <end position="493"/>
    </location>
</feature>
<dbReference type="InterPro" id="IPR011990">
    <property type="entry name" value="TPR-like_helical_dom_sf"/>
</dbReference>
<keyword evidence="4" id="KW-0472">Membrane</keyword>
<dbReference type="PROSITE" id="PS51257">
    <property type="entry name" value="PROKAR_LIPOPROTEIN"/>
    <property type="match status" value="1"/>
</dbReference>
<dbReference type="EMBL" id="WQLA01000005">
    <property type="protein sequence ID" value="MVN92012.1"/>
    <property type="molecule type" value="Genomic_DNA"/>
</dbReference>